<dbReference type="Gene3D" id="1.10.10.60">
    <property type="entry name" value="Homeodomain-like"/>
    <property type="match status" value="1"/>
</dbReference>
<dbReference type="SUPFAM" id="SSF48498">
    <property type="entry name" value="Tetracyclin repressor-like, C-terminal domain"/>
    <property type="match status" value="1"/>
</dbReference>
<evidence type="ECO:0000259" key="5">
    <source>
        <dbReference type="PROSITE" id="PS50977"/>
    </source>
</evidence>
<dbReference type="PANTHER" id="PTHR47506:SF10">
    <property type="entry name" value="TRANSCRIPTIONAL REGULATORY PROTEIN"/>
    <property type="match status" value="1"/>
</dbReference>
<dbReference type="Gene3D" id="1.10.357.10">
    <property type="entry name" value="Tetracycline Repressor, domain 2"/>
    <property type="match status" value="1"/>
</dbReference>
<dbReference type="Pfam" id="PF00440">
    <property type="entry name" value="TetR_N"/>
    <property type="match status" value="1"/>
</dbReference>
<evidence type="ECO:0000313" key="7">
    <source>
        <dbReference type="Proteomes" id="UP000577724"/>
    </source>
</evidence>
<comment type="caution">
    <text evidence="6">The sequence shown here is derived from an EMBL/GenBank/DDBJ whole genome shotgun (WGS) entry which is preliminary data.</text>
</comment>
<gene>
    <name evidence="6" type="ORF">HP548_19255</name>
</gene>
<keyword evidence="7" id="KW-1185">Reference proteome</keyword>
<dbReference type="RefSeq" id="WP_175382554.1">
    <property type="nucleotide sequence ID" value="NZ_CBCRYD010000026.1"/>
</dbReference>
<organism evidence="6 7">
    <name type="scientific">Paenibacillus taichungensis</name>
    <dbReference type="NCBI Taxonomy" id="484184"/>
    <lineage>
        <taxon>Bacteria</taxon>
        <taxon>Bacillati</taxon>
        <taxon>Bacillota</taxon>
        <taxon>Bacilli</taxon>
        <taxon>Bacillales</taxon>
        <taxon>Paenibacillaceae</taxon>
        <taxon>Paenibacillus</taxon>
    </lineage>
</organism>
<evidence type="ECO:0000313" key="6">
    <source>
        <dbReference type="EMBL" id="NUU56216.1"/>
    </source>
</evidence>
<proteinExistence type="predicted"/>
<dbReference type="SUPFAM" id="SSF46689">
    <property type="entry name" value="Homeodomain-like"/>
    <property type="match status" value="1"/>
</dbReference>
<dbReference type="PROSITE" id="PS50977">
    <property type="entry name" value="HTH_TETR_2"/>
    <property type="match status" value="1"/>
</dbReference>
<dbReference type="GeneID" id="97132875"/>
<feature type="DNA-binding region" description="H-T-H motif" evidence="4">
    <location>
        <begin position="29"/>
        <end position="48"/>
    </location>
</feature>
<protein>
    <submittedName>
        <fullName evidence="6">TetR/AcrR family transcriptional regulator</fullName>
    </submittedName>
</protein>
<keyword evidence="1" id="KW-0805">Transcription regulation</keyword>
<evidence type="ECO:0000256" key="2">
    <source>
        <dbReference type="ARBA" id="ARBA00023125"/>
    </source>
</evidence>
<sequence>MSRPREFDVDRVLYQSMEVFWNQGFKATSYEDLTRTTGVKKQSLYCVFKDKRSLFLKALALYREQVIAKLKEIEALDSSPGDKLDALRESLLDDEIGCQGCLIVNASLEFGTEDEQVTREAELMAEEIQLVLEKIISSGQQQQLISNRYTSIELASYLNNTILGVRVMEKSGSSREQIETVLRTSFGMIMS</sequence>
<reference evidence="6 7" key="1">
    <citation type="submission" date="2020-05" db="EMBL/GenBank/DDBJ databases">
        <title>Genome Sequencing of Type Strains.</title>
        <authorList>
            <person name="Lemaire J.F."/>
            <person name="Inderbitzin P."/>
            <person name="Gregorio O.A."/>
            <person name="Collins S.B."/>
            <person name="Wespe N."/>
            <person name="Knight-Connoni V."/>
        </authorList>
    </citation>
    <scope>NUCLEOTIDE SEQUENCE [LARGE SCALE GENOMIC DNA]</scope>
    <source>
        <strain evidence="6 7">DSM 19942</strain>
    </source>
</reference>
<dbReference type="EMBL" id="JABMCC010000114">
    <property type="protein sequence ID" value="NUU56216.1"/>
    <property type="molecule type" value="Genomic_DNA"/>
</dbReference>
<feature type="domain" description="HTH tetR-type" evidence="5">
    <location>
        <begin position="6"/>
        <end position="66"/>
    </location>
</feature>
<evidence type="ECO:0000256" key="4">
    <source>
        <dbReference type="PROSITE-ProRule" id="PRU00335"/>
    </source>
</evidence>
<keyword evidence="2 4" id="KW-0238">DNA-binding</keyword>
<evidence type="ECO:0000256" key="1">
    <source>
        <dbReference type="ARBA" id="ARBA00023015"/>
    </source>
</evidence>
<dbReference type="Proteomes" id="UP000577724">
    <property type="component" value="Unassembled WGS sequence"/>
</dbReference>
<dbReference type="InterPro" id="IPR036271">
    <property type="entry name" value="Tet_transcr_reg_TetR-rel_C_sf"/>
</dbReference>
<dbReference type="InterPro" id="IPR001647">
    <property type="entry name" value="HTH_TetR"/>
</dbReference>
<name>A0ABX2MQ55_9BACL</name>
<dbReference type="PANTHER" id="PTHR47506">
    <property type="entry name" value="TRANSCRIPTIONAL REGULATORY PROTEIN"/>
    <property type="match status" value="1"/>
</dbReference>
<evidence type="ECO:0000256" key="3">
    <source>
        <dbReference type="ARBA" id="ARBA00023163"/>
    </source>
</evidence>
<keyword evidence="3" id="KW-0804">Transcription</keyword>
<dbReference type="InterPro" id="IPR009057">
    <property type="entry name" value="Homeodomain-like_sf"/>
</dbReference>
<accession>A0ABX2MQ55</accession>